<proteinExistence type="predicted"/>
<accession>A0A5B7E612</accession>
<evidence type="ECO:0000313" key="2">
    <source>
        <dbReference type="Proteomes" id="UP000324222"/>
    </source>
</evidence>
<keyword evidence="2" id="KW-1185">Reference proteome</keyword>
<sequence>MKQFGGCTLQVVLYQHCLVQLHLQDVYGIVQLNPTTQTPHVIPVEELSQLPYVSQPYHHHHHHHLTSQIVRNWGLAVAVDYLELFWTVEVQVEHSLVAVSPPPVTQLPVPATGEGVEEFRVVKGNQSVEILVSQVALETVVLCSFHQLGSLLIALCTTTMEQRKRKNT</sequence>
<evidence type="ECO:0000313" key="1">
    <source>
        <dbReference type="EMBL" id="MPC29451.1"/>
    </source>
</evidence>
<name>A0A5B7E612_PORTR</name>
<gene>
    <name evidence="1" type="ORF">E2C01_022684</name>
</gene>
<dbReference type="Proteomes" id="UP000324222">
    <property type="component" value="Unassembled WGS sequence"/>
</dbReference>
<protein>
    <submittedName>
        <fullName evidence="1">Uncharacterized protein</fullName>
    </submittedName>
</protein>
<dbReference type="EMBL" id="VSRR010002072">
    <property type="protein sequence ID" value="MPC29451.1"/>
    <property type="molecule type" value="Genomic_DNA"/>
</dbReference>
<dbReference type="AlphaFoldDB" id="A0A5B7E612"/>
<organism evidence="1 2">
    <name type="scientific">Portunus trituberculatus</name>
    <name type="common">Swimming crab</name>
    <name type="synonym">Neptunus trituberculatus</name>
    <dbReference type="NCBI Taxonomy" id="210409"/>
    <lineage>
        <taxon>Eukaryota</taxon>
        <taxon>Metazoa</taxon>
        <taxon>Ecdysozoa</taxon>
        <taxon>Arthropoda</taxon>
        <taxon>Crustacea</taxon>
        <taxon>Multicrustacea</taxon>
        <taxon>Malacostraca</taxon>
        <taxon>Eumalacostraca</taxon>
        <taxon>Eucarida</taxon>
        <taxon>Decapoda</taxon>
        <taxon>Pleocyemata</taxon>
        <taxon>Brachyura</taxon>
        <taxon>Eubrachyura</taxon>
        <taxon>Portunoidea</taxon>
        <taxon>Portunidae</taxon>
        <taxon>Portuninae</taxon>
        <taxon>Portunus</taxon>
    </lineage>
</organism>
<comment type="caution">
    <text evidence="1">The sequence shown here is derived from an EMBL/GenBank/DDBJ whole genome shotgun (WGS) entry which is preliminary data.</text>
</comment>
<reference evidence="1 2" key="1">
    <citation type="submission" date="2019-05" db="EMBL/GenBank/DDBJ databases">
        <title>Another draft genome of Portunus trituberculatus and its Hox gene families provides insights of decapod evolution.</title>
        <authorList>
            <person name="Jeong J.-H."/>
            <person name="Song I."/>
            <person name="Kim S."/>
            <person name="Choi T."/>
            <person name="Kim D."/>
            <person name="Ryu S."/>
            <person name="Kim W."/>
        </authorList>
    </citation>
    <scope>NUCLEOTIDE SEQUENCE [LARGE SCALE GENOMIC DNA]</scope>
    <source>
        <tissue evidence="1">Muscle</tissue>
    </source>
</reference>